<evidence type="ECO:0000313" key="2">
    <source>
        <dbReference type="Proteomes" id="UP001062846"/>
    </source>
</evidence>
<accession>A0ACC0MQW7</accession>
<dbReference type="EMBL" id="CM046395">
    <property type="protein sequence ID" value="KAI8543019.1"/>
    <property type="molecule type" value="Genomic_DNA"/>
</dbReference>
<comment type="caution">
    <text evidence="1">The sequence shown here is derived from an EMBL/GenBank/DDBJ whole genome shotgun (WGS) entry which is preliminary data.</text>
</comment>
<sequence>MFSFLRISAHTPSFQKSWLCQSLGMSGVFIGHLGLGQAQNGTPIRPQHVSLLYLQALDKLVIPRTLFRGLTRISAALPLSQAAKS</sequence>
<evidence type="ECO:0000313" key="1">
    <source>
        <dbReference type="EMBL" id="KAI8543019.1"/>
    </source>
</evidence>
<organism evidence="1 2">
    <name type="scientific">Rhododendron molle</name>
    <name type="common">Chinese azalea</name>
    <name type="synonym">Azalea mollis</name>
    <dbReference type="NCBI Taxonomy" id="49168"/>
    <lineage>
        <taxon>Eukaryota</taxon>
        <taxon>Viridiplantae</taxon>
        <taxon>Streptophyta</taxon>
        <taxon>Embryophyta</taxon>
        <taxon>Tracheophyta</taxon>
        <taxon>Spermatophyta</taxon>
        <taxon>Magnoliopsida</taxon>
        <taxon>eudicotyledons</taxon>
        <taxon>Gunneridae</taxon>
        <taxon>Pentapetalae</taxon>
        <taxon>asterids</taxon>
        <taxon>Ericales</taxon>
        <taxon>Ericaceae</taxon>
        <taxon>Ericoideae</taxon>
        <taxon>Rhodoreae</taxon>
        <taxon>Rhododendron</taxon>
    </lineage>
</organism>
<protein>
    <submittedName>
        <fullName evidence="1">Uncharacterized protein</fullName>
    </submittedName>
</protein>
<gene>
    <name evidence="1" type="ORF">RHMOL_Rhmol08G0186400</name>
</gene>
<reference evidence="1" key="1">
    <citation type="submission" date="2022-02" db="EMBL/GenBank/DDBJ databases">
        <title>Plant Genome Project.</title>
        <authorList>
            <person name="Zhang R.-G."/>
        </authorList>
    </citation>
    <scope>NUCLEOTIDE SEQUENCE</scope>
    <source>
        <strain evidence="1">AT1</strain>
    </source>
</reference>
<dbReference type="Proteomes" id="UP001062846">
    <property type="component" value="Chromosome 8"/>
</dbReference>
<keyword evidence="2" id="KW-1185">Reference proteome</keyword>
<proteinExistence type="predicted"/>
<name>A0ACC0MQW7_RHOML</name>